<comment type="caution">
    <text evidence="8">The sequence shown here is derived from an EMBL/GenBank/DDBJ whole genome shotgun (WGS) entry which is preliminary data.</text>
</comment>
<dbReference type="CDD" id="cd22926">
    <property type="entry name" value="HFD_SPT3"/>
    <property type="match status" value="1"/>
</dbReference>
<dbReference type="GO" id="GO:0006366">
    <property type="term" value="P:transcription by RNA polymerase II"/>
    <property type="evidence" value="ECO:0007669"/>
    <property type="project" value="InterPro"/>
</dbReference>
<dbReference type="InterPro" id="IPR003195">
    <property type="entry name" value="TFIID_TAF13"/>
</dbReference>
<keyword evidence="9" id="KW-1185">Reference proteome</keyword>
<feature type="region of interest" description="Disordered" evidence="7">
    <location>
        <begin position="110"/>
        <end position="129"/>
    </location>
</feature>
<comment type="subcellular location">
    <subcellularLocation>
        <location evidence="1">Nucleus</location>
    </subcellularLocation>
</comment>
<evidence type="ECO:0000256" key="7">
    <source>
        <dbReference type="SAM" id="MobiDB-lite"/>
    </source>
</evidence>
<dbReference type="GO" id="GO:0006357">
    <property type="term" value="P:regulation of transcription by RNA polymerase II"/>
    <property type="evidence" value="ECO:0007669"/>
    <property type="project" value="UniProtKB-ARBA"/>
</dbReference>
<keyword evidence="3" id="KW-0010">Activator</keyword>
<dbReference type="PANTHER" id="PTHR11380">
    <property type="entry name" value="TRANSCRIPTION INITIATION FACTOR TFIID/SUPT3-RELATED"/>
    <property type="match status" value="1"/>
</dbReference>
<evidence type="ECO:0000256" key="5">
    <source>
        <dbReference type="ARBA" id="ARBA00023242"/>
    </source>
</evidence>
<evidence type="ECO:0000256" key="6">
    <source>
        <dbReference type="ARBA" id="ARBA00061274"/>
    </source>
</evidence>
<gene>
    <name evidence="8" type="ORF">NKR23_g8574</name>
</gene>
<dbReference type="EMBL" id="JANBVO010000030">
    <property type="protein sequence ID" value="KAJ9138384.1"/>
    <property type="molecule type" value="Genomic_DNA"/>
</dbReference>
<name>A0AA38RJV1_9PEZI</name>
<dbReference type="GO" id="GO:0003712">
    <property type="term" value="F:transcription coregulator activity"/>
    <property type="evidence" value="ECO:0007669"/>
    <property type="project" value="TreeGrafter"/>
</dbReference>
<keyword evidence="2" id="KW-0805">Transcription regulation</keyword>
<dbReference type="GO" id="GO:0000124">
    <property type="term" value="C:SAGA complex"/>
    <property type="evidence" value="ECO:0007669"/>
    <property type="project" value="UniProtKB-ARBA"/>
</dbReference>
<evidence type="ECO:0000256" key="4">
    <source>
        <dbReference type="ARBA" id="ARBA00023163"/>
    </source>
</evidence>
<evidence type="ECO:0000256" key="2">
    <source>
        <dbReference type="ARBA" id="ARBA00023015"/>
    </source>
</evidence>
<organism evidence="8 9">
    <name type="scientific">Pleurostoma richardsiae</name>
    <dbReference type="NCBI Taxonomy" id="41990"/>
    <lineage>
        <taxon>Eukaryota</taxon>
        <taxon>Fungi</taxon>
        <taxon>Dikarya</taxon>
        <taxon>Ascomycota</taxon>
        <taxon>Pezizomycotina</taxon>
        <taxon>Sordariomycetes</taxon>
        <taxon>Sordariomycetidae</taxon>
        <taxon>Calosphaeriales</taxon>
        <taxon>Pleurostomataceae</taxon>
        <taxon>Pleurostoma</taxon>
    </lineage>
</organism>
<evidence type="ECO:0000256" key="1">
    <source>
        <dbReference type="ARBA" id="ARBA00004123"/>
    </source>
</evidence>
<reference evidence="8" key="1">
    <citation type="submission" date="2022-07" db="EMBL/GenBank/DDBJ databases">
        <title>Fungi with potential for degradation of polypropylene.</title>
        <authorList>
            <person name="Gostincar C."/>
        </authorList>
    </citation>
    <scope>NUCLEOTIDE SEQUENCE</scope>
    <source>
        <strain evidence="8">EXF-13308</strain>
    </source>
</reference>
<proteinExistence type="inferred from homology"/>
<keyword evidence="4" id="KW-0804">Transcription</keyword>
<evidence type="ECO:0000256" key="3">
    <source>
        <dbReference type="ARBA" id="ARBA00023159"/>
    </source>
</evidence>
<comment type="similarity">
    <text evidence="6">Belongs to the SPT3 family.</text>
</comment>
<dbReference type="InterPro" id="IPR009072">
    <property type="entry name" value="Histone-fold"/>
</dbReference>
<dbReference type="GO" id="GO:0005634">
    <property type="term" value="C:nucleus"/>
    <property type="evidence" value="ECO:0007669"/>
    <property type="project" value="UniProtKB-SubCell"/>
</dbReference>
<protein>
    <submittedName>
        <fullName evidence="8">Transcription initiation protein Spt3</fullName>
    </submittedName>
</protein>
<evidence type="ECO:0000313" key="8">
    <source>
        <dbReference type="EMBL" id="KAJ9138384.1"/>
    </source>
</evidence>
<dbReference type="PANTHER" id="PTHR11380:SF16">
    <property type="entry name" value="TRANSCRIPTION INITIATION PROTEIN SPT3 HOMOLOG"/>
    <property type="match status" value="1"/>
</dbReference>
<dbReference type="AlphaFoldDB" id="A0AA38RJV1"/>
<dbReference type="GO" id="GO:0046982">
    <property type="term" value="F:protein heterodimerization activity"/>
    <property type="evidence" value="ECO:0007669"/>
    <property type="project" value="InterPro"/>
</dbReference>
<sequence length="279" mass="31144">MDGTGPKFKQEIQEMMYVAGETEEPSLETISLVEDIIRDQVILMLTVANDLAARRGSRVFSNNDLIFQVRHDVARVGRIQNFLAWKAIRKTVKDVEDDKAELIEMDVSSGFGGATNSDPSDESSVKKSKAPAVASPWDVASFFPEEIPNEVYEDEPTDGPDEAALDRLRKADKKTQDMTAEEYVIWSLYRHASFTYRKVKRFREWSGLGVIADHKPTDDVLDILGFITREMVQRLTEVALAIQERETPRKDGKLDTAGFSSVALSKGAAEAESSDAYGD</sequence>
<dbReference type="Pfam" id="PF02269">
    <property type="entry name" value="TFIID-18kDa"/>
    <property type="match status" value="1"/>
</dbReference>
<dbReference type="Proteomes" id="UP001174694">
    <property type="component" value="Unassembled WGS sequence"/>
</dbReference>
<dbReference type="SUPFAM" id="SSF47113">
    <property type="entry name" value="Histone-fold"/>
    <property type="match status" value="1"/>
</dbReference>
<accession>A0AA38RJV1</accession>
<keyword evidence="5" id="KW-0539">Nucleus</keyword>
<dbReference type="Gene3D" id="1.10.20.10">
    <property type="entry name" value="Histone, subunit A"/>
    <property type="match status" value="1"/>
</dbReference>
<dbReference type="FunFam" id="1.10.20.10:FF:000023">
    <property type="entry name" value="transcription initiation protein SPT3 homolog"/>
    <property type="match status" value="1"/>
</dbReference>
<evidence type="ECO:0000313" key="9">
    <source>
        <dbReference type="Proteomes" id="UP001174694"/>
    </source>
</evidence>